<evidence type="ECO:0000313" key="12">
    <source>
        <dbReference type="Proteomes" id="UP000054321"/>
    </source>
</evidence>
<reference evidence="12" key="2">
    <citation type="submission" date="2015-01" db="EMBL/GenBank/DDBJ databases">
        <title>Evolutionary Origins and Diversification of the Mycorrhizal Mutualists.</title>
        <authorList>
            <consortium name="DOE Joint Genome Institute"/>
            <consortium name="Mycorrhizal Genomics Consortium"/>
            <person name="Kohler A."/>
            <person name="Kuo A."/>
            <person name="Nagy L.G."/>
            <person name="Floudas D."/>
            <person name="Copeland A."/>
            <person name="Barry K.W."/>
            <person name="Cichocki N."/>
            <person name="Veneault-Fourrey C."/>
            <person name="LaButti K."/>
            <person name="Lindquist E.A."/>
            <person name="Lipzen A."/>
            <person name="Lundell T."/>
            <person name="Morin E."/>
            <person name="Murat C."/>
            <person name="Riley R."/>
            <person name="Ohm R."/>
            <person name="Sun H."/>
            <person name="Tunlid A."/>
            <person name="Henrissat B."/>
            <person name="Grigoriev I.V."/>
            <person name="Hibbett D.S."/>
            <person name="Martin F."/>
        </authorList>
    </citation>
    <scope>NUCLEOTIDE SEQUENCE [LARGE SCALE GENOMIC DNA]</scope>
    <source>
        <strain evidence="12">Zn</strain>
    </source>
</reference>
<keyword evidence="9" id="KW-0342">GTP-binding</keyword>
<dbReference type="CDD" id="cd06223">
    <property type="entry name" value="PRTases_typeI"/>
    <property type="match status" value="1"/>
</dbReference>
<dbReference type="Pfam" id="PF14681">
    <property type="entry name" value="UPRTase"/>
    <property type="match status" value="1"/>
</dbReference>
<dbReference type="Proteomes" id="UP000054321">
    <property type="component" value="Unassembled WGS sequence"/>
</dbReference>
<evidence type="ECO:0000256" key="7">
    <source>
        <dbReference type="ARBA" id="ARBA00022679"/>
    </source>
</evidence>
<evidence type="ECO:0000256" key="6">
    <source>
        <dbReference type="ARBA" id="ARBA00022676"/>
    </source>
</evidence>
<keyword evidence="6" id="KW-0328">Glycosyltransferase</keyword>
<comment type="cofactor">
    <cofactor evidence="1">
        <name>Mg(2+)</name>
        <dbReference type="ChEBI" id="CHEBI:18420"/>
    </cofactor>
</comment>
<comment type="similarity">
    <text evidence="3">Belongs to the UPRTase family.</text>
</comment>
<dbReference type="SUPFAM" id="SSF53271">
    <property type="entry name" value="PRTase-like"/>
    <property type="match status" value="1"/>
</dbReference>
<dbReference type="EMBL" id="KN832872">
    <property type="protein sequence ID" value="KIN05007.1"/>
    <property type="molecule type" value="Genomic_DNA"/>
</dbReference>
<keyword evidence="5" id="KW-0021">Allosteric enzyme</keyword>
<dbReference type="EC" id="2.4.2.9" evidence="4"/>
<dbReference type="InterPro" id="IPR000836">
    <property type="entry name" value="PRTase_dom"/>
</dbReference>
<keyword evidence="8" id="KW-0547">Nucleotide-binding</keyword>
<evidence type="ECO:0000256" key="5">
    <source>
        <dbReference type="ARBA" id="ARBA00022533"/>
    </source>
</evidence>
<dbReference type="FunFam" id="3.40.50.2020:FF:000049">
    <property type="entry name" value="Putative uracil phosphoribosyltransferase urg2"/>
    <property type="match status" value="1"/>
</dbReference>
<evidence type="ECO:0000256" key="1">
    <source>
        <dbReference type="ARBA" id="ARBA00001946"/>
    </source>
</evidence>
<sequence>MSQSLPPNVHVSSHPCLQAKLSQLRDAATNSRETKALVHEISLIVGCEALAAGLSCKDGPPSKSHLGHSYITKTILPETISLVPILRSGLGMVEAIQTLLPAPIPIHHLGLFREPLTLEPVEYYNNLPYHIPTPTSGAANLSPASPSTTNSSAPALAILIDPIIATGGTSAAAIQTLKEWGVQRIILIAVLGAESGLERAAKEWAEATEVWIAGVDKEINSRGMIVPGMGDVGDRLFGTKGK</sequence>
<gene>
    <name evidence="11" type="ORF">OIDMADRAFT_50833</name>
</gene>
<dbReference type="InterPro" id="IPR029057">
    <property type="entry name" value="PRTase-like"/>
</dbReference>
<accession>A0A0C3HRW3</accession>
<evidence type="ECO:0000256" key="9">
    <source>
        <dbReference type="ARBA" id="ARBA00023134"/>
    </source>
</evidence>
<organism evidence="11 12">
    <name type="scientific">Oidiodendron maius (strain Zn)</name>
    <dbReference type="NCBI Taxonomy" id="913774"/>
    <lineage>
        <taxon>Eukaryota</taxon>
        <taxon>Fungi</taxon>
        <taxon>Dikarya</taxon>
        <taxon>Ascomycota</taxon>
        <taxon>Pezizomycotina</taxon>
        <taxon>Leotiomycetes</taxon>
        <taxon>Leotiomycetes incertae sedis</taxon>
        <taxon>Myxotrichaceae</taxon>
        <taxon>Oidiodendron</taxon>
    </lineage>
</organism>
<dbReference type="PANTHER" id="PTHR32315:SF4">
    <property type="entry name" value="URACIL PHOSPHORIBOSYLTRANSFERASE, CHLOROPLASTIC"/>
    <property type="match status" value="1"/>
</dbReference>
<evidence type="ECO:0000259" key="10">
    <source>
        <dbReference type="Pfam" id="PF14681"/>
    </source>
</evidence>
<evidence type="ECO:0000256" key="2">
    <source>
        <dbReference type="ARBA" id="ARBA00005180"/>
    </source>
</evidence>
<dbReference type="HOGENOM" id="CLU_067096_2_1_1"/>
<comment type="pathway">
    <text evidence="2">Pyrimidine metabolism; UMP biosynthesis via salvage pathway; UMP from uracil: step 1/1.</text>
</comment>
<protein>
    <recommendedName>
        <fullName evidence="4">uracil phosphoribosyltransferase</fullName>
        <ecNumber evidence="4">2.4.2.9</ecNumber>
    </recommendedName>
</protein>
<dbReference type="GO" id="GO:0005525">
    <property type="term" value="F:GTP binding"/>
    <property type="evidence" value="ECO:0007669"/>
    <property type="project" value="UniProtKB-KW"/>
</dbReference>
<evidence type="ECO:0000256" key="8">
    <source>
        <dbReference type="ARBA" id="ARBA00022741"/>
    </source>
</evidence>
<evidence type="ECO:0000256" key="4">
    <source>
        <dbReference type="ARBA" id="ARBA00011894"/>
    </source>
</evidence>
<keyword evidence="12" id="KW-1185">Reference proteome</keyword>
<dbReference type="InParanoid" id="A0A0C3HRW3"/>
<dbReference type="PANTHER" id="PTHR32315">
    <property type="entry name" value="ADENINE PHOSPHORIBOSYLTRANSFERASE"/>
    <property type="match status" value="1"/>
</dbReference>
<keyword evidence="7" id="KW-0808">Transferase</keyword>
<dbReference type="Gene3D" id="3.40.50.2020">
    <property type="match status" value="1"/>
</dbReference>
<dbReference type="STRING" id="913774.A0A0C3HRW3"/>
<evidence type="ECO:0000313" key="11">
    <source>
        <dbReference type="EMBL" id="KIN05007.1"/>
    </source>
</evidence>
<name>A0A0C3HRW3_OIDMZ</name>
<reference evidence="11 12" key="1">
    <citation type="submission" date="2014-04" db="EMBL/GenBank/DDBJ databases">
        <authorList>
            <consortium name="DOE Joint Genome Institute"/>
            <person name="Kuo A."/>
            <person name="Martino E."/>
            <person name="Perotto S."/>
            <person name="Kohler A."/>
            <person name="Nagy L.G."/>
            <person name="Floudas D."/>
            <person name="Copeland A."/>
            <person name="Barry K.W."/>
            <person name="Cichocki N."/>
            <person name="Veneault-Fourrey C."/>
            <person name="LaButti K."/>
            <person name="Lindquist E.A."/>
            <person name="Lipzen A."/>
            <person name="Lundell T."/>
            <person name="Morin E."/>
            <person name="Murat C."/>
            <person name="Sun H."/>
            <person name="Tunlid A."/>
            <person name="Henrissat B."/>
            <person name="Grigoriev I.V."/>
            <person name="Hibbett D.S."/>
            <person name="Martin F."/>
            <person name="Nordberg H.P."/>
            <person name="Cantor M.N."/>
            <person name="Hua S.X."/>
        </authorList>
    </citation>
    <scope>NUCLEOTIDE SEQUENCE [LARGE SCALE GENOMIC DNA]</scope>
    <source>
        <strain evidence="11 12">Zn</strain>
    </source>
</reference>
<proteinExistence type="inferred from homology"/>
<dbReference type="OrthoDB" id="10257085at2759"/>
<feature type="domain" description="Phosphoribosyltransferase" evidence="10">
    <location>
        <begin position="11"/>
        <end position="239"/>
    </location>
</feature>
<evidence type="ECO:0000256" key="3">
    <source>
        <dbReference type="ARBA" id="ARBA00009516"/>
    </source>
</evidence>
<dbReference type="GO" id="GO:0004845">
    <property type="term" value="F:uracil phosphoribosyltransferase activity"/>
    <property type="evidence" value="ECO:0007669"/>
    <property type="project" value="UniProtKB-EC"/>
</dbReference>
<dbReference type="AlphaFoldDB" id="A0A0C3HRW3"/>
<dbReference type="InterPro" id="IPR050054">
    <property type="entry name" value="UPRTase/APRTase"/>
</dbReference>